<comment type="caution">
    <text evidence="2">The sequence shown here is derived from an EMBL/GenBank/DDBJ whole genome shotgun (WGS) entry which is preliminary data.</text>
</comment>
<evidence type="ECO:0008006" key="4">
    <source>
        <dbReference type="Google" id="ProtNLM"/>
    </source>
</evidence>
<keyword evidence="1" id="KW-0472">Membrane</keyword>
<feature type="transmembrane region" description="Helical" evidence="1">
    <location>
        <begin position="41"/>
        <end position="62"/>
    </location>
</feature>
<gene>
    <name evidence="2" type="ORF">ACFYKX_15185</name>
</gene>
<reference evidence="2 3" key="1">
    <citation type="submission" date="2024-08" db="EMBL/GenBank/DDBJ databases">
        <title>Two novel Cytobacillus novel species.</title>
        <authorList>
            <person name="Liu G."/>
        </authorList>
    </citation>
    <scope>NUCLEOTIDE SEQUENCE [LARGE SCALE GENOMIC DNA]</scope>
    <source>
        <strain evidence="2 3">FJAT-54145</strain>
    </source>
</reference>
<evidence type="ECO:0000313" key="2">
    <source>
        <dbReference type="EMBL" id="MFE8701944.1"/>
    </source>
</evidence>
<keyword evidence="1" id="KW-1133">Transmembrane helix</keyword>
<organism evidence="2 3">
    <name type="scientific">Cytobacillus spartinae</name>
    <dbReference type="NCBI Taxonomy" id="3299023"/>
    <lineage>
        <taxon>Bacteria</taxon>
        <taxon>Bacillati</taxon>
        <taxon>Bacillota</taxon>
        <taxon>Bacilli</taxon>
        <taxon>Bacillales</taxon>
        <taxon>Bacillaceae</taxon>
        <taxon>Cytobacillus</taxon>
    </lineage>
</organism>
<keyword evidence="1" id="KW-0812">Transmembrane</keyword>
<dbReference type="Proteomes" id="UP001601059">
    <property type="component" value="Unassembled WGS sequence"/>
</dbReference>
<accession>A0ABW6KCP5</accession>
<sequence>MSSIFKDYTPLKTSEEEKNAMLQKMRVVDKKWLQKKRFTKWYYNAAIMASILLILFISDLIMNKEQPLTGSTTASQSSASPAEISHIEKMAAQYLEMAYNIELNTIEQKIYETGLDFYDGNPYKALMTEAGYEDTFPAQPMSILRDALLLQSNFSIQNVSFQHRSYDDGYEFFVFNGKLKIKNSEHIKEHDLSGKIAFKQVDDEWKIVYVGTEYPIIQFPTRYRKLATTDLEYKEKLTSTTFFKENHEYIGVEGLWGISNYTDLDKGMEETFSLILHKDLIKEDFSEVFLQLTHIEGFNYDEIPFRFLYVNQGDSDGDLLELDIKGEFPRSGFYDLTLYVDGQPIGIVKYKVK</sequence>
<dbReference type="EMBL" id="JBIACK010000007">
    <property type="protein sequence ID" value="MFE8701944.1"/>
    <property type="molecule type" value="Genomic_DNA"/>
</dbReference>
<protein>
    <recommendedName>
        <fullName evidence="4">SnoaL-like domain-containing protein</fullName>
    </recommendedName>
</protein>
<keyword evidence="3" id="KW-1185">Reference proteome</keyword>
<proteinExistence type="predicted"/>
<name>A0ABW6KCP5_9BACI</name>
<evidence type="ECO:0000256" key="1">
    <source>
        <dbReference type="SAM" id="Phobius"/>
    </source>
</evidence>
<dbReference type="RefSeq" id="WP_389361907.1">
    <property type="nucleotide sequence ID" value="NZ_JBIACK010000007.1"/>
</dbReference>
<evidence type="ECO:0000313" key="3">
    <source>
        <dbReference type="Proteomes" id="UP001601059"/>
    </source>
</evidence>